<dbReference type="GO" id="GO:0003700">
    <property type="term" value="F:DNA-binding transcription factor activity"/>
    <property type="evidence" value="ECO:0007669"/>
    <property type="project" value="TreeGrafter"/>
</dbReference>
<evidence type="ECO:0000259" key="5">
    <source>
        <dbReference type="PROSITE" id="PS50977"/>
    </source>
</evidence>
<keyword evidence="1" id="KW-0805">Transcription regulation</keyword>
<dbReference type="InterPro" id="IPR036271">
    <property type="entry name" value="Tet_transcr_reg_TetR-rel_C_sf"/>
</dbReference>
<gene>
    <name evidence="6" type="ORF">HGA13_20975</name>
</gene>
<dbReference type="GO" id="GO:0000976">
    <property type="term" value="F:transcription cis-regulatory region binding"/>
    <property type="evidence" value="ECO:0007669"/>
    <property type="project" value="TreeGrafter"/>
</dbReference>
<organism evidence="6 7">
    <name type="scientific">Nocardia speluncae</name>
    <dbReference type="NCBI Taxonomy" id="419477"/>
    <lineage>
        <taxon>Bacteria</taxon>
        <taxon>Bacillati</taxon>
        <taxon>Actinomycetota</taxon>
        <taxon>Actinomycetes</taxon>
        <taxon>Mycobacteriales</taxon>
        <taxon>Nocardiaceae</taxon>
        <taxon>Nocardia</taxon>
    </lineage>
</organism>
<feature type="domain" description="HTH tetR-type" evidence="5">
    <location>
        <begin position="24"/>
        <end position="84"/>
    </location>
</feature>
<dbReference type="PANTHER" id="PTHR30055:SF151">
    <property type="entry name" value="TRANSCRIPTIONAL REGULATORY PROTEIN"/>
    <property type="match status" value="1"/>
</dbReference>
<dbReference type="Pfam" id="PF02909">
    <property type="entry name" value="TetR_C_1"/>
    <property type="match status" value="1"/>
</dbReference>
<comment type="caution">
    <text evidence="6">The sequence shown here is derived from an EMBL/GenBank/DDBJ whole genome shotgun (WGS) entry which is preliminary data.</text>
</comment>
<keyword evidence="3" id="KW-0804">Transcription</keyword>
<dbReference type="Pfam" id="PF00440">
    <property type="entry name" value="TetR_N"/>
    <property type="match status" value="1"/>
</dbReference>
<dbReference type="PROSITE" id="PS50977">
    <property type="entry name" value="HTH_TETR_2"/>
    <property type="match status" value="1"/>
</dbReference>
<evidence type="ECO:0000256" key="4">
    <source>
        <dbReference type="PROSITE-ProRule" id="PRU00335"/>
    </source>
</evidence>
<dbReference type="SUPFAM" id="SSF46689">
    <property type="entry name" value="Homeodomain-like"/>
    <property type="match status" value="1"/>
</dbReference>
<dbReference type="InterPro" id="IPR009057">
    <property type="entry name" value="Homeodomain-like_sf"/>
</dbReference>
<evidence type="ECO:0000256" key="3">
    <source>
        <dbReference type="ARBA" id="ARBA00023163"/>
    </source>
</evidence>
<dbReference type="InterPro" id="IPR001647">
    <property type="entry name" value="HTH_TetR"/>
</dbReference>
<protein>
    <submittedName>
        <fullName evidence="6">TetR/AcrR family transcriptional regulator</fullName>
    </submittedName>
</protein>
<accession>A0A846XPC3</accession>
<name>A0A846XPC3_9NOCA</name>
<evidence type="ECO:0000256" key="1">
    <source>
        <dbReference type="ARBA" id="ARBA00023015"/>
    </source>
</evidence>
<proteinExistence type="predicted"/>
<keyword evidence="7" id="KW-1185">Reference proteome</keyword>
<dbReference type="GO" id="GO:0045892">
    <property type="term" value="P:negative regulation of DNA-templated transcription"/>
    <property type="evidence" value="ECO:0007669"/>
    <property type="project" value="InterPro"/>
</dbReference>
<dbReference type="RefSeq" id="WP_068041877.1">
    <property type="nucleotide sequence ID" value="NZ_JAAXOO010000005.1"/>
</dbReference>
<evidence type="ECO:0000313" key="7">
    <source>
        <dbReference type="Proteomes" id="UP000565715"/>
    </source>
</evidence>
<evidence type="ECO:0000256" key="2">
    <source>
        <dbReference type="ARBA" id="ARBA00023125"/>
    </source>
</evidence>
<sequence length="229" mass="24417">MPSAEPTNALWLQARDTKPGPRPALSLDDIAAACVRLADAEGMRSLSMRRVAEELGTGAASLYRYVSGKDDLVALMFDRVAGEYEFTPPTGDLRADVLDVAEQARAMYRRHRWLIETNPRSLGPHGLRYLDHMVAVLVPTGLRPAEIMTGIAMLSGWVTVFAGQEATGQSLPTQGGGAGHIAAMLGQGHYPHLAALFAEPDAPGEPAVDNDAVFRAGIDALLFGIAGTR</sequence>
<dbReference type="Proteomes" id="UP000565715">
    <property type="component" value="Unassembled WGS sequence"/>
</dbReference>
<dbReference type="SUPFAM" id="SSF48498">
    <property type="entry name" value="Tetracyclin repressor-like, C-terminal domain"/>
    <property type="match status" value="1"/>
</dbReference>
<feature type="DNA-binding region" description="H-T-H motif" evidence="4">
    <location>
        <begin position="47"/>
        <end position="66"/>
    </location>
</feature>
<keyword evidence="2 4" id="KW-0238">DNA-binding</keyword>
<dbReference type="PANTHER" id="PTHR30055">
    <property type="entry name" value="HTH-TYPE TRANSCRIPTIONAL REGULATOR RUTR"/>
    <property type="match status" value="1"/>
</dbReference>
<evidence type="ECO:0000313" key="6">
    <source>
        <dbReference type="EMBL" id="NKY35524.1"/>
    </source>
</evidence>
<dbReference type="EMBL" id="JAAXOO010000005">
    <property type="protein sequence ID" value="NKY35524.1"/>
    <property type="molecule type" value="Genomic_DNA"/>
</dbReference>
<dbReference type="AlphaFoldDB" id="A0A846XPC3"/>
<dbReference type="InterPro" id="IPR050109">
    <property type="entry name" value="HTH-type_TetR-like_transc_reg"/>
</dbReference>
<dbReference type="Gene3D" id="1.10.357.10">
    <property type="entry name" value="Tetracycline Repressor, domain 2"/>
    <property type="match status" value="1"/>
</dbReference>
<dbReference type="InterPro" id="IPR004111">
    <property type="entry name" value="Repressor_TetR_C"/>
</dbReference>
<reference evidence="6 7" key="1">
    <citation type="submission" date="2020-04" db="EMBL/GenBank/DDBJ databases">
        <title>MicrobeNet Type strains.</title>
        <authorList>
            <person name="Nicholson A.C."/>
        </authorList>
    </citation>
    <scope>NUCLEOTIDE SEQUENCE [LARGE SCALE GENOMIC DNA]</scope>
    <source>
        <strain evidence="6 7">DSM 45078</strain>
    </source>
</reference>